<keyword evidence="1" id="KW-1133">Transmembrane helix</keyword>
<name>A0A6I1MWA7_9CLOT</name>
<keyword evidence="1" id="KW-0812">Transmembrane</keyword>
<evidence type="ECO:0000259" key="2">
    <source>
        <dbReference type="Pfam" id="PF12146"/>
    </source>
</evidence>
<organism evidence="3 4">
    <name type="scientific">Clostridium tarantellae</name>
    <dbReference type="NCBI Taxonomy" id="39493"/>
    <lineage>
        <taxon>Bacteria</taxon>
        <taxon>Bacillati</taxon>
        <taxon>Bacillota</taxon>
        <taxon>Clostridia</taxon>
        <taxon>Eubacteriales</taxon>
        <taxon>Clostridiaceae</taxon>
        <taxon>Clostridium</taxon>
    </lineage>
</organism>
<dbReference type="EMBL" id="WHJC01000439">
    <property type="protein sequence ID" value="MPQ45101.1"/>
    <property type="molecule type" value="Genomic_DNA"/>
</dbReference>
<dbReference type="Gene3D" id="3.40.50.1820">
    <property type="entry name" value="alpha/beta hydrolase"/>
    <property type="match status" value="1"/>
</dbReference>
<dbReference type="InterPro" id="IPR022742">
    <property type="entry name" value="Hydrolase_4"/>
</dbReference>
<protein>
    <submittedName>
        <fullName evidence="3">Alpha/beta fold hydrolase</fullName>
    </submittedName>
</protein>
<dbReference type="Proteomes" id="UP000430345">
    <property type="component" value="Unassembled WGS sequence"/>
</dbReference>
<dbReference type="OrthoDB" id="9776685at2"/>
<reference evidence="3 4" key="1">
    <citation type="submission" date="2019-10" db="EMBL/GenBank/DDBJ databases">
        <title>The Genome Sequence of Clostridium tarantellae Isolated from Fish Brain.</title>
        <authorList>
            <person name="Bano L."/>
            <person name="Kiel M."/>
            <person name="Sales G."/>
            <person name="Doxey A.C."/>
            <person name="Mansfield M.J."/>
            <person name="Schiavone M."/>
            <person name="Rossetto O."/>
            <person name="Pirazzini M."/>
            <person name="Dobrindt U."/>
            <person name="Montecucco C."/>
        </authorList>
    </citation>
    <scope>NUCLEOTIDE SEQUENCE [LARGE SCALE GENOMIC DNA]</scope>
    <source>
        <strain evidence="3 4">DSM 3997</strain>
    </source>
</reference>
<dbReference type="PANTHER" id="PTHR43358:SF4">
    <property type="entry name" value="ALPHA_BETA HYDROLASE FOLD-1 DOMAIN-CONTAINING PROTEIN"/>
    <property type="match status" value="1"/>
</dbReference>
<evidence type="ECO:0000313" key="4">
    <source>
        <dbReference type="Proteomes" id="UP000430345"/>
    </source>
</evidence>
<dbReference type="SUPFAM" id="SSF53474">
    <property type="entry name" value="alpha/beta-Hydrolases"/>
    <property type="match status" value="1"/>
</dbReference>
<evidence type="ECO:0000313" key="3">
    <source>
        <dbReference type="EMBL" id="MPQ45101.1"/>
    </source>
</evidence>
<keyword evidence="3" id="KW-0378">Hydrolase</keyword>
<keyword evidence="1" id="KW-0472">Membrane</keyword>
<gene>
    <name evidence="3" type="ORF">GBZ86_15360</name>
</gene>
<feature type="transmembrane region" description="Helical" evidence="1">
    <location>
        <begin position="6"/>
        <end position="28"/>
    </location>
</feature>
<sequence length="323" mass="37873">MTIMWKILFVILVLFILIAINLVINFGIKMVLMAKRKDSKTMIKELWNRFQTDFTQYEKLPYEEITINSYDGLKLKGYFYNLYPNSNKVVVMNHGYTANHFVEYQFIDGFIEEKFNLLLIDMRSHGESEGKYASYGYNESKDLYLWVKWLKKNKGEDLYIGLHGQSMGAATVMLYGGSHPKDIAFIIEDCGFTTAKEAVEFQFKQAKVPVWPFYDLVRLKIKFKYGFDLNTISPEEIIINSEVPTLFIHGTSDRTVPAWMTKRMYDKKNGQKDRLYLVEGAKHMEACCYDKEEYKEILKAFINSVEEIKKVGIFMDKQYININ</sequence>
<keyword evidence="4" id="KW-1185">Reference proteome</keyword>
<accession>A0A6I1MWA7</accession>
<dbReference type="PANTHER" id="PTHR43358">
    <property type="entry name" value="ALPHA/BETA-HYDROLASE"/>
    <property type="match status" value="1"/>
</dbReference>
<feature type="domain" description="Serine aminopeptidase S33" evidence="2">
    <location>
        <begin position="86"/>
        <end position="187"/>
    </location>
</feature>
<dbReference type="GO" id="GO:0016787">
    <property type="term" value="F:hydrolase activity"/>
    <property type="evidence" value="ECO:0007669"/>
    <property type="project" value="UniProtKB-KW"/>
</dbReference>
<dbReference type="InterPro" id="IPR029058">
    <property type="entry name" value="AB_hydrolase_fold"/>
</dbReference>
<dbReference type="AlphaFoldDB" id="A0A6I1MWA7"/>
<dbReference type="InterPro" id="IPR052920">
    <property type="entry name" value="DNA-binding_regulatory"/>
</dbReference>
<evidence type="ECO:0000256" key="1">
    <source>
        <dbReference type="SAM" id="Phobius"/>
    </source>
</evidence>
<dbReference type="Pfam" id="PF12146">
    <property type="entry name" value="Hydrolase_4"/>
    <property type="match status" value="1"/>
</dbReference>
<comment type="caution">
    <text evidence="3">The sequence shown here is derived from an EMBL/GenBank/DDBJ whole genome shotgun (WGS) entry which is preliminary data.</text>
</comment>
<proteinExistence type="predicted"/>